<reference evidence="3" key="1">
    <citation type="submission" date="2021-02" db="EMBL/GenBank/DDBJ databases">
        <authorList>
            <person name="Nowell W R."/>
        </authorList>
    </citation>
    <scope>NUCLEOTIDE SEQUENCE</scope>
</reference>
<comment type="caution">
    <text evidence="3">The sequence shown here is derived from an EMBL/GenBank/DDBJ whole genome shotgun (WGS) entry which is preliminary data.</text>
</comment>
<dbReference type="EMBL" id="CAJNOR010003815">
    <property type="protein sequence ID" value="CAF1450168.1"/>
    <property type="molecule type" value="Genomic_DNA"/>
</dbReference>
<dbReference type="GO" id="GO:0005813">
    <property type="term" value="C:centrosome"/>
    <property type="evidence" value="ECO:0007669"/>
    <property type="project" value="TreeGrafter"/>
</dbReference>
<dbReference type="PANTHER" id="PTHR18957">
    <property type="entry name" value="CENTLEIN"/>
    <property type="match status" value="1"/>
</dbReference>
<sequence>MTELNSIPIIADVANEFKISNTLSGKIDNSIDDVRSQNREQLIEKLQRVIQDKNASIQKLEEREQVLTDTLKKRNVEFQILEDRLKQFGEKTRTFEQLHQLQVQTFEKTVHDFQSENERKNSSDQFSDEEMNVYEMLGLYEQIRDLTKQLSEKVTVNAINQEKIQTFDRIIEDIQLWRQKLDSYKATIEEREQTITNLKSEINDLNKKKQTNGVFEENSLKLQMINLENIVRDRDNEIEHLKVTLCRVRDTLQPGHHLSHESRWQSCHENIGRNSSLPRSSRRQISTSPSNQNSSLDIDELQKKFQALTDRFNNLQKELVNRDDHIVTLKKVHDKRWLRLKHLQKQYRSLKDELQSYTDDEILQNNTKQDYSYRRAIRKTRNICSVCNDQQWKKTNGVQKNALKQEDDDQVWNEISKYKRESARITNENLSLQEKLDLQEVEINEQIIVIDELRNEIQRLKDENDPPSPSPPLVKSENIKQLQELDRKVYELENERTCLLFEQERLKTEYNLCLDEKQHLLQQKNQLSNELKKTKLRILSLQDQVYKLKRESNEKKFNNSSSTSTINRRVIKKKSKKSMMSKTCLELLLDQNSTLIDEQLNQSLMSNRPRRRQSCSLCNHQKDKPLPRKRLGRNILPKIIRKASTPVSIDQSSTIRIASLRKQVEELQSSLTNSREENDHLNQRLTMTLSRINILKTTNQKLTDECNKLKANQSVSINHESISTDSAENLHERLRNISYDASQQRKLNKTLQTENELLTKNVQSITEKLTHAERDVMSKRSLIETYKNRISELEASLARANEKNTSNNDEERLKYLNDTIDKLKASIDSYKTRLQAITREKHEVDSRYTQLIDDHQKLKTRSDDLQTKYRLIDQQLRQTRLHNEQLNEDLSTSRRMSEQQLLTLNTKSQDSLKKITSELDQTLQRSNEYEKFIRDLLNELIQRNVQMNENLKKAREFQKQRESLSMTLPGFDSAMNTASKILNLTQDDLDEIMSVTDESFQGTWKEENLNKNDKLQQKLSKLFLSHEDVSAKLLKLFSKKFDELQTTNRELAIVRSY</sequence>
<proteinExistence type="predicted"/>
<keyword evidence="1" id="KW-0175">Coiled coil</keyword>
<protein>
    <submittedName>
        <fullName evidence="3">Uncharacterized protein</fullName>
    </submittedName>
</protein>
<feature type="coiled-coil region" evidence="1">
    <location>
        <begin position="657"/>
        <end position="712"/>
    </location>
</feature>
<feature type="coiled-coil region" evidence="1">
    <location>
        <begin position="43"/>
        <end position="77"/>
    </location>
</feature>
<organism evidence="3 4">
    <name type="scientific">Adineta ricciae</name>
    <name type="common">Rotifer</name>
    <dbReference type="NCBI Taxonomy" id="249248"/>
    <lineage>
        <taxon>Eukaryota</taxon>
        <taxon>Metazoa</taxon>
        <taxon>Spiralia</taxon>
        <taxon>Gnathifera</taxon>
        <taxon>Rotifera</taxon>
        <taxon>Eurotatoria</taxon>
        <taxon>Bdelloidea</taxon>
        <taxon>Adinetida</taxon>
        <taxon>Adinetidae</taxon>
        <taxon>Adineta</taxon>
    </lineage>
</organism>
<dbReference type="PANTHER" id="PTHR18957:SF0">
    <property type="entry name" value="CENTLEIN"/>
    <property type="match status" value="1"/>
</dbReference>
<accession>A0A815PJP2</accession>
<feature type="coiled-coil region" evidence="1">
    <location>
        <begin position="415"/>
        <end position="551"/>
    </location>
</feature>
<evidence type="ECO:0000256" key="2">
    <source>
        <dbReference type="SAM" id="MobiDB-lite"/>
    </source>
</evidence>
<feature type="compositionally biased region" description="Polar residues" evidence="2">
    <location>
        <begin position="269"/>
        <end position="296"/>
    </location>
</feature>
<dbReference type="GO" id="GO:0010457">
    <property type="term" value="P:centriole-centriole cohesion"/>
    <property type="evidence" value="ECO:0007669"/>
    <property type="project" value="TreeGrafter"/>
</dbReference>
<dbReference type="GO" id="GO:0005814">
    <property type="term" value="C:centriole"/>
    <property type="evidence" value="ECO:0007669"/>
    <property type="project" value="TreeGrafter"/>
</dbReference>
<gene>
    <name evidence="3" type="ORF">XAT740_LOCUS36829</name>
</gene>
<feature type="coiled-coil region" evidence="1">
    <location>
        <begin position="174"/>
        <end position="208"/>
    </location>
</feature>
<feature type="coiled-coil region" evidence="1">
    <location>
        <begin position="748"/>
        <end position="840"/>
    </location>
</feature>
<name>A0A815PJP2_ADIRI</name>
<keyword evidence="4" id="KW-1185">Reference proteome</keyword>
<dbReference type="Proteomes" id="UP000663828">
    <property type="component" value="Unassembled WGS sequence"/>
</dbReference>
<dbReference type="SUPFAM" id="SSF57997">
    <property type="entry name" value="Tropomyosin"/>
    <property type="match status" value="1"/>
</dbReference>
<dbReference type="AlphaFoldDB" id="A0A815PJP2"/>
<evidence type="ECO:0000256" key="1">
    <source>
        <dbReference type="SAM" id="Coils"/>
    </source>
</evidence>
<feature type="region of interest" description="Disordered" evidence="2">
    <location>
        <begin position="604"/>
        <end position="629"/>
    </location>
</feature>
<dbReference type="InterPro" id="IPR038810">
    <property type="entry name" value="CNTLN"/>
</dbReference>
<feature type="region of interest" description="Disordered" evidence="2">
    <location>
        <begin position="269"/>
        <end position="297"/>
    </location>
</feature>
<evidence type="ECO:0000313" key="4">
    <source>
        <dbReference type="Proteomes" id="UP000663828"/>
    </source>
</evidence>
<evidence type="ECO:0000313" key="3">
    <source>
        <dbReference type="EMBL" id="CAF1450168.1"/>
    </source>
</evidence>